<evidence type="ECO:0000313" key="2">
    <source>
        <dbReference type="Proteomes" id="UP000663671"/>
    </source>
</evidence>
<protein>
    <submittedName>
        <fullName evidence="1">Short-chain dehydrogenase/reductase</fullName>
    </submittedName>
</protein>
<evidence type="ECO:0000313" key="1">
    <source>
        <dbReference type="EMBL" id="QSS64477.1"/>
    </source>
</evidence>
<name>A0A8A1MK58_AJECA</name>
<dbReference type="VEuPathDB" id="FungiDB:I7I51_01545"/>
<dbReference type="OrthoDB" id="294295at2759"/>
<sequence>MDSSNLFDVKGKIILITGGAKGVGPCRRIYTMRRSAKSCLMSFRREKTR</sequence>
<accession>A0A8A1MK58</accession>
<dbReference type="AlphaFoldDB" id="A0A8A1MK58"/>
<organism evidence="1 2">
    <name type="scientific">Ajellomyces capsulatus</name>
    <name type="common">Darling's disease fungus</name>
    <name type="synonym">Histoplasma capsulatum</name>
    <dbReference type="NCBI Taxonomy" id="5037"/>
    <lineage>
        <taxon>Eukaryota</taxon>
        <taxon>Fungi</taxon>
        <taxon>Dikarya</taxon>
        <taxon>Ascomycota</taxon>
        <taxon>Pezizomycotina</taxon>
        <taxon>Eurotiomycetes</taxon>
        <taxon>Eurotiomycetidae</taxon>
        <taxon>Onygenales</taxon>
        <taxon>Ajellomycetaceae</taxon>
        <taxon>Histoplasma</taxon>
    </lineage>
</organism>
<dbReference type="Proteomes" id="UP000663671">
    <property type="component" value="Chromosome 1"/>
</dbReference>
<gene>
    <name evidence="1" type="ORF">I7I51_01545</name>
</gene>
<dbReference type="EMBL" id="CP069114">
    <property type="protein sequence ID" value="QSS64477.1"/>
    <property type="molecule type" value="Genomic_DNA"/>
</dbReference>
<proteinExistence type="predicted"/>
<reference evidence="1" key="1">
    <citation type="submission" date="2021-01" db="EMBL/GenBank/DDBJ databases">
        <title>Chromosome-level genome assembly of a human fungal pathogen reveals clustering of transcriptionally co-regulated genes.</title>
        <authorList>
            <person name="Voorhies M."/>
            <person name="Cohen S."/>
            <person name="Shea T.P."/>
            <person name="Petrus S."/>
            <person name="Munoz J.F."/>
            <person name="Poplawski S."/>
            <person name="Goldman W.E."/>
            <person name="Michael T."/>
            <person name="Cuomo C.A."/>
            <person name="Sil A."/>
            <person name="Beyhan S."/>
        </authorList>
    </citation>
    <scope>NUCLEOTIDE SEQUENCE</scope>
    <source>
        <strain evidence="1">WU24</strain>
    </source>
</reference>